<evidence type="ECO:0000313" key="3">
    <source>
        <dbReference type="Proteomes" id="UP000192247"/>
    </source>
</evidence>
<dbReference type="EMBL" id="MNPL01006603">
    <property type="protein sequence ID" value="OQR75282.1"/>
    <property type="molecule type" value="Genomic_DNA"/>
</dbReference>
<organism evidence="2 3">
    <name type="scientific">Tropilaelaps mercedesae</name>
    <dbReference type="NCBI Taxonomy" id="418985"/>
    <lineage>
        <taxon>Eukaryota</taxon>
        <taxon>Metazoa</taxon>
        <taxon>Ecdysozoa</taxon>
        <taxon>Arthropoda</taxon>
        <taxon>Chelicerata</taxon>
        <taxon>Arachnida</taxon>
        <taxon>Acari</taxon>
        <taxon>Parasitiformes</taxon>
        <taxon>Mesostigmata</taxon>
        <taxon>Gamasina</taxon>
        <taxon>Dermanyssoidea</taxon>
        <taxon>Laelapidae</taxon>
        <taxon>Tropilaelaps</taxon>
    </lineage>
</organism>
<evidence type="ECO:0000313" key="2">
    <source>
        <dbReference type="EMBL" id="OQR75282.1"/>
    </source>
</evidence>
<proteinExistence type="predicted"/>
<sequence length="69" mass="7625">MLLSEGPGGALKFVTREHPYKCFYCRVHGSSAVAETSKFDRSSPSSASPAELWNIENQHGNQTNKLEKV</sequence>
<dbReference type="AlphaFoldDB" id="A0A1V9XPG2"/>
<comment type="caution">
    <text evidence="2">The sequence shown here is derived from an EMBL/GenBank/DDBJ whole genome shotgun (WGS) entry which is preliminary data.</text>
</comment>
<accession>A0A1V9XPG2</accession>
<dbReference type="InParanoid" id="A0A1V9XPG2"/>
<feature type="compositionally biased region" description="Polar residues" evidence="1">
    <location>
        <begin position="55"/>
        <end position="69"/>
    </location>
</feature>
<name>A0A1V9XPG2_9ACAR</name>
<gene>
    <name evidence="2" type="ORF">BIW11_03282</name>
</gene>
<protein>
    <submittedName>
        <fullName evidence="2">Uncharacterized protein</fullName>
    </submittedName>
</protein>
<evidence type="ECO:0000256" key="1">
    <source>
        <dbReference type="SAM" id="MobiDB-lite"/>
    </source>
</evidence>
<feature type="non-terminal residue" evidence="2">
    <location>
        <position position="69"/>
    </location>
</feature>
<feature type="region of interest" description="Disordered" evidence="1">
    <location>
        <begin position="35"/>
        <end position="69"/>
    </location>
</feature>
<keyword evidence="3" id="KW-1185">Reference proteome</keyword>
<reference evidence="2 3" key="1">
    <citation type="journal article" date="2017" name="Gigascience">
        <title>Draft genome of the honey bee ectoparasitic mite, Tropilaelaps mercedesae, is shaped by the parasitic life history.</title>
        <authorList>
            <person name="Dong X."/>
            <person name="Armstrong S.D."/>
            <person name="Xia D."/>
            <person name="Makepeace B.L."/>
            <person name="Darby A.C."/>
            <person name="Kadowaki T."/>
        </authorList>
    </citation>
    <scope>NUCLEOTIDE SEQUENCE [LARGE SCALE GENOMIC DNA]</scope>
    <source>
        <strain evidence="2">Wuxi-XJTLU</strain>
    </source>
</reference>
<dbReference type="Proteomes" id="UP000192247">
    <property type="component" value="Unassembled WGS sequence"/>
</dbReference>